<dbReference type="EMBL" id="LJPM01000609">
    <property type="protein sequence ID" value="KPW08411.1"/>
    <property type="molecule type" value="Genomic_DNA"/>
</dbReference>
<name>A0A0P9KX62_PSESX</name>
<accession>A0A0P9KX62</accession>
<proteinExistence type="predicted"/>
<reference evidence="1 2" key="1">
    <citation type="submission" date="2015-09" db="EMBL/GenBank/DDBJ databases">
        <title>Genome announcement of multiple Pseudomonas syringae strains.</title>
        <authorList>
            <person name="Thakur S."/>
            <person name="Wang P.W."/>
            <person name="Gong Y."/>
            <person name="Weir B.S."/>
            <person name="Guttman D.S."/>
        </authorList>
    </citation>
    <scope>NUCLEOTIDE SEQUENCE [LARGE SCALE GENOMIC DNA]</scope>
    <source>
        <strain evidence="1 2">ICMP2802</strain>
    </source>
</reference>
<dbReference type="Proteomes" id="UP000050297">
    <property type="component" value="Unassembled WGS sequence"/>
</dbReference>
<evidence type="ECO:0000313" key="2">
    <source>
        <dbReference type="Proteomes" id="UP000050297"/>
    </source>
</evidence>
<sequence length="67" mass="7671">MPETIKGALGTLFVLDPETTQLLPRFALREHSKGLPLLLKTSKRYHKNLLIILKRYPFSTLLHSSVQ</sequence>
<organism evidence="1 2">
    <name type="scientific">Pseudomonas syringae pv. aceris</name>
    <dbReference type="NCBI Taxonomy" id="199198"/>
    <lineage>
        <taxon>Bacteria</taxon>
        <taxon>Pseudomonadati</taxon>
        <taxon>Pseudomonadota</taxon>
        <taxon>Gammaproteobacteria</taxon>
        <taxon>Pseudomonadales</taxon>
        <taxon>Pseudomonadaceae</taxon>
        <taxon>Pseudomonas</taxon>
        <taxon>Pseudomonas syringae</taxon>
    </lineage>
</organism>
<protein>
    <submittedName>
        <fullName evidence="1">Uncharacterized protein</fullName>
    </submittedName>
</protein>
<comment type="caution">
    <text evidence="1">The sequence shown here is derived from an EMBL/GenBank/DDBJ whole genome shotgun (WGS) entry which is preliminary data.</text>
</comment>
<gene>
    <name evidence="1" type="ORF">ALO91_200051</name>
</gene>
<dbReference type="AlphaFoldDB" id="A0A0P9KX62"/>
<evidence type="ECO:0000313" key="1">
    <source>
        <dbReference type="EMBL" id="KPW08411.1"/>
    </source>
</evidence>